<gene>
    <name evidence="1" type="ORF">HAX54_021071</name>
</gene>
<evidence type="ECO:0000313" key="1">
    <source>
        <dbReference type="EMBL" id="MCD9637664.1"/>
    </source>
</evidence>
<dbReference type="Proteomes" id="UP000823775">
    <property type="component" value="Unassembled WGS sequence"/>
</dbReference>
<protein>
    <submittedName>
        <fullName evidence="1">Uncharacterized protein</fullName>
    </submittedName>
</protein>
<evidence type="ECO:0000313" key="2">
    <source>
        <dbReference type="Proteomes" id="UP000823775"/>
    </source>
</evidence>
<accession>A0ABS8USU8</accession>
<proteinExistence type="predicted"/>
<dbReference type="EMBL" id="JACEIK010002532">
    <property type="protein sequence ID" value="MCD9637664.1"/>
    <property type="molecule type" value="Genomic_DNA"/>
</dbReference>
<organism evidence="1 2">
    <name type="scientific">Datura stramonium</name>
    <name type="common">Jimsonweed</name>
    <name type="synonym">Common thornapple</name>
    <dbReference type="NCBI Taxonomy" id="4076"/>
    <lineage>
        <taxon>Eukaryota</taxon>
        <taxon>Viridiplantae</taxon>
        <taxon>Streptophyta</taxon>
        <taxon>Embryophyta</taxon>
        <taxon>Tracheophyta</taxon>
        <taxon>Spermatophyta</taxon>
        <taxon>Magnoliopsida</taxon>
        <taxon>eudicotyledons</taxon>
        <taxon>Gunneridae</taxon>
        <taxon>Pentapetalae</taxon>
        <taxon>asterids</taxon>
        <taxon>lamiids</taxon>
        <taxon>Solanales</taxon>
        <taxon>Solanaceae</taxon>
        <taxon>Solanoideae</taxon>
        <taxon>Datureae</taxon>
        <taxon>Datura</taxon>
    </lineage>
</organism>
<keyword evidence="2" id="KW-1185">Reference proteome</keyword>
<name>A0ABS8USU8_DATST</name>
<sequence length="143" mass="16652">FLLTGLIFVDVDTSVALVSHWSSPTKCRLNRRSRVRASGHFLDPRFTFISWVETGKMLCKENRSITAEDRFEPVREFYASYRARQDMLKNKGGVDKMTCLASVLIRGQEVPITPEEINSVYWAYPVRPIQDFKRKLDDKDDQF</sequence>
<reference evidence="1 2" key="1">
    <citation type="journal article" date="2021" name="BMC Genomics">
        <title>Datura genome reveals duplications of psychoactive alkaloid biosynthetic genes and high mutation rate following tissue culture.</title>
        <authorList>
            <person name="Rajewski A."/>
            <person name="Carter-House D."/>
            <person name="Stajich J."/>
            <person name="Litt A."/>
        </authorList>
    </citation>
    <scope>NUCLEOTIDE SEQUENCE [LARGE SCALE GENOMIC DNA]</scope>
    <source>
        <strain evidence="1">AR-01</strain>
    </source>
</reference>
<comment type="caution">
    <text evidence="1">The sequence shown here is derived from an EMBL/GenBank/DDBJ whole genome shotgun (WGS) entry which is preliminary data.</text>
</comment>
<feature type="non-terminal residue" evidence="1">
    <location>
        <position position="1"/>
    </location>
</feature>